<protein>
    <submittedName>
        <fullName evidence="1">Uncharacterized protein</fullName>
    </submittedName>
</protein>
<dbReference type="Proteomes" id="UP001341840">
    <property type="component" value="Unassembled WGS sequence"/>
</dbReference>
<comment type="caution">
    <text evidence="1">The sequence shown here is derived from an EMBL/GenBank/DDBJ whole genome shotgun (WGS) entry which is preliminary data.</text>
</comment>
<reference evidence="1 2" key="1">
    <citation type="journal article" date="2023" name="Plants (Basel)">
        <title>Bridging the Gap: Combining Genomics and Transcriptomics Approaches to Understand Stylosanthes scabra, an Orphan Legume from the Brazilian Caatinga.</title>
        <authorList>
            <person name="Ferreira-Neto J.R.C."/>
            <person name="da Silva M.D."/>
            <person name="Binneck E."/>
            <person name="de Melo N.F."/>
            <person name="da Silva R.H."/>
            <person name="de Melo A.L.T.M."/>
            <person name="Pandolfi V."/>
            <person name="Bustamante F.O."/>
            <person name="Brasileiro-Vidal A.C."/>
            <person name="Benko-Iseppon A.M."/>
        </authorList>
    </citation>
    <scope>NUCLEOTIDE SEQUENCE [LARGE SCALE GENOMIC DNA]</scope>
    <source>
        <tissue evidence="1">Leaves</tissue>
    </source>
</reference>
<keyword evidence="2" id="KW-1185">Reference proteome</keyword>
<evidence type="ECO:0000313" key="1">
    <source>
        <dbReference type="EMBL" id="MED6185707.1"/>
    </source>
</evidence>
<proteinExistence type="predicted"/>
<organism evidence="1 2">
    <name type="scientific">Stylosanthes scabra</name>
    <dbReference type="NCBI Taxonomy" id="79078"/>
    <lineage>
        <taxon>Eukaryota</taxon>
        <taxon>Viridiplantae</taxon>
        <taxon>Streptophyta</taxon>
        <taxon>Embryophyta</taxon>
        <taxon>Tracheophyta</taxon>
        <taxon>Spermatophyta</taxon>
        <taxon>Magnoliopsida</taxon>
        <taxon>eudicotyledons</taxon>
        <taxon>Gunneridae</taxon>
        <taxon>Pentapetalae</taxon>
        <taxon>rosids</taxon>
        <taxon>fabids</taxon>
        <taxon>Fabales</taxon>
        <taxon>Fabaceae</taxon>
        <taxon>Papilionoideae</taxon>
        <taxon>50 kb inversion clade</taxon>
        <taxon>dalbergioids sensu lato</taxon>
        <taxon>Dalbergieae</taxon>
        <taxon>Pterocarpus clade</taxon>
        <taxon>Stylosanthes</taxon>
    </lineage>
</organism>
<gene>
    <name evidence="1" type="ORF">PIB30_059668</name>
</gene>
<name>A0ABU6WIM0_9FABA</name>
<accession>A0ABU6WIM0</accession>
<evidence type="ECO:0000313" key="2">
    <source>
        <dbReference type="Proteomes" id="UP001341840"/>
    </source>
</evidence>
<sequence length="142" mass="15945">MLRESKRHEGAYWANDPAYDNSGLSDVVDDWGVFGLTSRFTGCYVRNIKERNPQVVPLRFRIFTEDNNLSDLSWGVVVLQCYIWTRMASPSRGRGRPRNSSEGHEPDYGQREFFAAMTHMANTIQEGMAASNAAHSNIAVGG</sequence>
<dbReference type="EMBL" id="JASCZI010181759">
    <property type="protein sequence ID" value="MED6185707.1"/>
    <property type="molecule type" value="Genomic_DNA"/>
</dbReference>